<accession>A0ABR3RNH6</accession>
<reference evidence="1 2" key="1">
    <citation type="submission" date="2024-02" db="EMBL/GenBank/DDBJ databases">
        <title>De novo assembly and annotation of 12 fungi associated with fruit tree decline syndrome in Ontario, Canada.</title>
        <authorList>
            <person name="Sulman M."/>
            <person name="Ellouze W."/>
            <person name="Ilyukhin E."/>
        </authorList>
    </citation>
    <scope>NUCLEOTIDE SEQUENCE [LARGE SCALE GENOMIC DNA]</scope>
    <source>
        <strain evidence="1 2">M97-236</strain>
    </source>
</reference>
<name>A0ABR3RNH6_9PLEO</name>
<gene>
    <name evidence="1" type="ORF">SLS59_003023</name>
</gene>
<dbReference type="Proteomes" id="UP001521222">
    <property type="component" value="Unassembled WGS sequence"/>
</dbReference>
<proteinExistence type="predicted"/>
<evidence type="ECO:0000313" key="1">
    <source>
        <dbReference type="EMBL" id="KAL1605902.1"/>
    </source>
</evidence>
<comment type="caution">
    <text evidence="1">The sequence shown here is derived from an EMBL/GenBank/DDBJ whole genome shotgun (WGS) entry which is preliminary data.</text>
</comment>
<protein>
    <submittedName>
        <fullName evidence="1">Uncharacterized protein</fullName>
    </submittedName>
</protein>
<evidence type="ECO:0000313" key="2">
    <source>
        <dbReference type="Proteomes" id="UP001521222"/>
    </source>
</evidence>
<dbReference type="EMBL" id="JAKIXB020000008">
    <property type="protein sequence ID" value="KAL1605902.1"/>
    <property type="molecule type" value="Genomic_DNA"/>
</dbReference>
<keyword evidence="2" id="KW-1185">Reference proteome</keyword>
<organism evidence="1 2">
    <name type="scientific">Nothophoma quercina</name>
    <dbReference type="NCBI Taxonomy" id="749835"/>
    <lineage>
        <taxon>Eukaryota</taxon>
        <taxon>Fungi</taxon>
        <taxon>Dikarya</taxon>
        <taxon>Ascomycota</taxon>
        <taxon>Pezizomycotina</taxon>
        <taxon>Dothideomycetes</taxon>
        <taxon>Pleosporomycetidae</taxon>
        <taxon>Pleosporales</taxon>
        <taxon>Pleosporineae</taxon>
        <taxon>Didymellaceae</taxon>
        <taxon>Nothophoma</taxon>
    </lineage>
</organism>
<sequence>MPLLQFLPIRIREDENRYALQGVYVGDDLSRTPYLAALANNATHTVSMKIVYLPSPLQESFDTHTDACPEGYDCTADQWTFGDDNPMVGDTQSIHYDFRFGGFKGKWKPFKDAGKEGWHVYWKGNAGIHHPVQFDLIPVLKSDQLVD</sequence>